<evidence type="ECO:0000256" key="2">
    <source>
        <dbReference type="ARBA" id="ARBA00022723"/>
    </source>
</evidence>
<feature type="domain" description="Bromo" evidence="11">
    <location>
        <begin position="1857"/>
        <end position="1927"/>
    </location>
</feature>
<protein>
    <submittedName>
        <fullName evidence="14">Uncharacterized protein</fullName>
    </submittedName>
</protein>
<dbReference type="InterPro" id="IPR019786">
    <property type="entry name" value="Zinc_finger_PHD-type_CS"/>
</dbReference>
<dbReference type="InterPro" id="IPR001965">
    <property type="entry name" value="Znf_PHD"/>
</dbReference>
<evidence type="ECO:0000256" key="8">
    <source>
        <dbReference type="PROSITE-ProRule" id="PRU00035"/>
    </source>
</evidence>
<evidence type="ECO:0000256" key="1">
    <source>
        <dbReference type="ARBA" id="ARBA00004123"/>
    </source>
</evidence>
<feature type="domain" description="PHD-type" evidence="12">
    <location>
        <begin position="1081"/>
        <end position="1140"/>
    </location>
</feature>
<feature type="compositionally biased region" description="Acidic residues" evidence="10">
    <location>
        <begin position="824"/>
        <end position="836"/>
    </location>
</feature>
<dbReference type="SMART" id="SM00297">
    <property type="entry name" value="BROMO"/>
    <property type="match status" value="3"/>
</dbReference>
<dbReference type="EMBL" id="JALJOV010000003">
    <property type="protein sequence ID" value="KAK9868991.1"/>
    <property type="molecule type" value="Genomic_DNA"/>
</dbReference>
<evidence type="ECO:0000256" key="9">
    <source>
        <dbReference type="PROSITE-ProRule" id="PRU00146"/>
    </source>
</evidence>
<dbReference type="InterPro" id="IPR019787">
    <property type="entry name" value="Znf_PHD-finger"/>
</dbReference>
<dbReference type="GO" id="GO:0000785">
    <property type="term" value="C:chromatin"/>
    <property type="evidence" value="ECO:0007669"/>
    <property type="project" value="UniProtKB-ARBA"/>
</dbReference>
<dbReference type="InterPro" id="IPR036427">
    <property type="entry name" value="Bromodomain-like_sf"/>
</dbReference>
<dbReference type="InterPro" id="IPR028942">
    <property type="entry name" value="WHIM1_dom"/>
</dbReference>
<feature type="compositionally biased region" description="Basic and acidic residues" evidence="10">
    <location>
        <begin position="1984"/>
        <end position="1994"/>
    </location>
</feature>
<dbReference type="PANTHER" id="PTHR45915:SF2">
    <property type="entry name" value="TOUTATIS, ISOFORM E"/>
    <property type="match status" value="1"/>
</dbReference>
<feature type="region of interest" description="Disordered" evidence="10">
    <location>
        <begin position="1717"/>
        <end position="1832"/>
    </location>
</feature>
<name>A0AAW1TGI2_9CHLO</name>
<evidence type="ECO:0000256" key="7">
    <source>
        <dbReference type="ARBA" id="ARBA00023242"/>
    </source>
</evidence>
<comment type="caution">
    <text evidence="14">The sequence shown here is derived from an EMBL/GenBank/DDBJ whole genome shotgun (WGS) entry which is preliminary data.</text>
</comment>
<evidence type="ECO:0000256" key="4">
    <source>
        <dbReference type="ARBA" id="ARBA00022833"/>
    </source>
</evidence>
<feature type="compositionally biased region" description="Low complexity" evidence="10">
    <location>
        <begin position="1335"/>
        <end position="1345"/>
    </location>
</feature>
<feature type="region of interest" description="Disordered" evidence="10">
    <location>
        <begin position="746"/>
        <end position="846"/>
    </location>
</feature>
<dbReference type="CDD" id="cd15532">
    <property type="entry name" value="PHD2_CHD_II"/>
    <property type="match status" value="1"/>
</dbReference>
<dbReference type="SUPFAM" id="SSF57903">
    <property type="entry name" value="FYVE/PHD zinc finger"/>
    <property type="match status" value="3"/>
</dbReference>
<feature type="compositionally biased region" description="Low complexity" evidence="10">
    <location>
        <begin position="254"/>
        <end position="270"/>
    </location>
</feature>
<keyword evidence="7" id="KW-0539">Nucleus</keyword>
<dbReference type="InterPro" id="IPR011011">
    <property type="entry name" value="Znf_FYVE_PHD"/>
</dbReference>
<feature type="domain" description="Bromo" evidence="11">
    <location>
        <begin position="1368"/>
        <end position="1438"/>
    </location>
</feature>
<feature type="region of interest" description="Disordered" evidence="10">
    <location>
        <begin position="1"/>
        <end position="66"/>
    </location>
</feature>
<feature type="domain" description="DDT" evidence="13">
    <location>
        <begin position="85"/>
        <end position="145"/>
    </location>
</feature>
<keyword evidence="5" id="KW-0175">Coiled coil</keyword>
<feature type="region of interest" description="Disordered" evidence="10">
    <location>
        <begin position="928"/>
        <end position="968"/>
    </location>
</feature>
<organism evidence="14 15">
    <name type="scientific">Apatococcus fuscideae</name>
    <dbReference type="NCBI Taxonomy" id="2026836"/>
    <lineage>
        <taxon>Eukaryota</taxon>
        <taxon>Viridiplantae</taxon>
        <taxon>Chlorophyta</taxon>
        <taxon>core chlorophytes</taxon>
        <taxon>Trebouxiophyceae</taxon>
        <taxon>Chlorellales</taxon>
        <taxon>Chlorellaceae</taxon>
        <taxon>Apatococcus</taxon>
    </lineage>
</organism>
<sequence>MSLPPSVSRRRPRGSRASPSRDAPDAGEEGPAGENKHEGAGDPAQVPAASPGKKPKVPKPPAVPSGMTEICRLQRSEGRFCDMPTDALGDALAAYNILRAFSWQLRLSPATFAEFCTALGSSQPTPLMDEIHICVLRTLAEDEIRRSRTARVLPLDQMDAVTWPEYVWEWLQLMGSPLTKLRWSQPAPAAPPRPPSSAPSHPGKQQAEVCNGEAAPALPPQGSDAAATSADQTEAATAAGPIGSQPPSQLEPVSQASSPSSQKQAQTPLSPLQPPPAPDDQQLPQQLPDGGAPPGEQEQGARQPEGGNRQEKLPWQLGQAGTDPPALQEMITRRVPPKQQFPVEYNSLPMTDKAIILAQLCDNLVDLRTIRNEIERREAEGQWVAGFRGEGGIFPMRSLEERARRNNPETDENGQPVATASGDGNSDLCVLCTQGGSLLCCDGCPAAYHVRCIGETARSLPEGEWLCPECSLGGRGEAAGLRIPMAGLDVERAPHWAAYSALWWGPHGQTANGLIGSEADDSLGDRLTCAAGPDKLAAAKALRKPRADERPPKSTLESIADGPIIPGAHEATAEGFLNRYRNAWTAAITATRGWVEDAIKRKGKPLPGTSTHIQLSELPIPLPISRFQWPLTAGKGSKGGEKCGKCRHCTIPSLKKPCINPIKSLPEGGPEPSDTSSKLPSLANFLIKAERELWGLLEGPWAGGQGMAYRRAWGHQVRSATSASQLAAAAEVLEMALRRIALPPTWDALQKPPSRSALNPGLGHKWVASNPAPNDKRPPGRPAGLASEPQRKSLGRPRKSVGAAAASAGPASGPVKKRRKQQESDSEPDDFSEPESDASGSKKRIPGVIYNIDQPALVPSLGWRGRVEGAGTAARLGLALRTLDVQISWEGLKRPSPDSGVPFASLEIVFKRPASSGQGSEYQLHRMEEVPPASQPVSQPLQPPKPLGRPKSAGAESAKVGMLGKGKAQDKAPSLMGLLRGIAPPKSSSPAPGTPLAPLPAAWPQALIQPPPQHSLEGQWMHESKLPLWLIKAFEERSRREAALEAARAAREAAREAARGAVLSERQAANQAAAAAAAHAGDACAVCGLSSGEVPEKDHFWIACDSCNKWYHGDCIGMTEEQNNDIGDHESWECPDCATSRIDRRSAAILKARQRRMTQGRTTGIRLTPEQHEKAKTKPGDEGQKKQRKKERLAQAGEASGADSAVMPGSKSKRPRKSKGKENEGEGPKLYCTCQQPDDHSRPFIQCDGCEEWYHPECVGATLADAASQEQWTCPECIGNLRRRKTKFTAPTSPQQLRMGARTHPASLGNAVPEEEGGEGRRRRKKVFPGDEDTAAGPASGPSAKGSGGKQGAEDWQSTVLQVLDAAMTYPGALPFTSPVSEEQAPGYRAVVKRPMDLGTLRNRVARGKCPNALAALSDIRLIWKNCRSFNAEGSEIAVMCTDAAKWVRRLWNQMGLPKKEKAGPKAPSNAEAEPAAGNSSKSSRRAQKAAAAAAANGGPQPEELPEEAVREAALGIRKRKRRDRDGQGPADAADEDAAAEGGLPRRKGRRESGQDQRWVSMNGGEEGMAEGRTERKANLRVKLKGLHAGSSPRLPRPEAQPGAGPSAAEPEPVDVGKQLATAHKVMKQVLKLKCSATFAVPVTEERAPNYSSVIKEPRDLGTISGKLGSSDGYSSLGELLADVALVWKNCRIFNAAGSEINGLCDETEAAFAQRWQQAGLPTSKSGKPRAEARRRKPHPADGADFTRPTRRTAAQAGNDDPAAASGGGDEVGGGRGKKAGRRASQEAGGDAEAMPSKHPEGRGHPKGPKRMRSLSELPSEPEPAGAKKRARAADAGLVGQLEGPLETALGVVKGLMRVKAAAPFTRPVLESQVPGYHKAVKRPMDLGTVRDSLQDGQYDSLGAVWSDLQQIWRNCRAFNTKGSLVASMGEQAAAILQDRWAAAGLSSPDRHSKGRPSASQASPAPSKPPQKQPSKRGPAPEMVPERPTRRGRSDPNQQLESLETEGKASSGGKTLGGRPSLGLSEKSRQSGKPPLAPRRSSSRTLAREPEALGSGILEDNPSKPRKRKGKDPDMPDLSAFIEYRRSTRHGAADPSPSESKPVKKGR</sequence>
<evidence type="ECO:0000259" key="13">
    <source>
        <dbReference type="PROSITE" id="PS50827"/>
    </source>
</evidence>
<feature type="domain" description="PHD-type" evidence="12">
    <location>
        <begin position="1229"/>
        <end position="1280"/>
    </location>
</feature>
<dbReference type="InterPro" id="IPR018501">
    <property type="entry name" value="DDT_dom"/>
</dbReference>
<feature type="compositionally biased region" description="Low complexity" evidence="10">
    <location>
        <begin position="1754"/>
        <end position="1765"/>
    </location>
</feature>
<feature type="compositionally biased region" description="Polar residues" evidence="10">
    <location>
        <begin position="1717"/>
        <end position="1726"/>
    </location>
</feature>
<comment type="subcellular location">
    <subcellularLocation>
        <location evidence="1">Nucleus</location>
    </subcellularLocation>
</comment>
<gene>
    <name evidence="14" type="ORF">WJX84_004562</name>
</gene>
<dbReference type="GO" id="GO:0005634">
    <property type="term" value="C:nucleus"/>
    <property type="evidence" value="ECO:0007669"/>
    <property type="project" value="UniProtKB-SubCell"/>
</dbReference>
<dbReference type="SMART" id="SM00571">
    <property type="entry name" value="DDT"/>
    <property type="match status" value="1"/>
</dbReference>
<evidence type="ECO:0000256" key="3">
    <source>
        <dbReference type="ARBA" id="ARBA00022771"/>
    </source>
</evidence>
<dbReference type="Pfam" id="PF15612">
    <property type="entry name" value="WHIM1"/>
    <property type="match status" value="1"/>
</dbReference>
<dbReference type="PROSITE" id="PS01359">
    <property type="entry name" value="ZF_PHD_1"/>
    <property type="match status" value="2"/>
</dbReference>
<keyword evidence="6 8" id="KW-0103">Bromodomain</keyword>
<evidence type="ECO:0000259" key="11">
    <source>
        <dbReference type="PROSITE" id="PS50014"/>
    </source>
</evidence>
<feature type="compositionally biased region" description="Low complexity" evidence="10">
    <location>
        <begin position="221"/>
        <end position="240"/>
    </location>
</feature>
<feature type="region of interest" description="Disordered" evidence="10">
    <location>
        <begin position="184"/>
        <end position="323"/>
    </location>
</feature>
<evidence type="ECO:0000313" key="14">
    <source>
        <dbReference type="EMBL" id="KAK9868991.1"/>
    </source>
</evidence>
<feature type="region of interest" description="Disordered" evidence="10">
    <location>
        <begin position="1945"/>
        <end position="2107"/>
    </location>
</feature>
<feature type="region of interest" description="Disordered" evidence="10">
    <location>
        <begin position="1458"/>
        <end position="1614"/>
    </location>
</feature>
<dbReference type="InterPro" id="IPR001487">
    <property type="entry name" value="Bromodomain"/>
</dbReference>
<feature type="compositionally biased region" description="Low complexity" evidence="10">
    <location>
        <begin position="1489"/>
        <end position="1502"/>
    </location>
</feature>
<dbReference type="InterPro" id="IPR013083">
    <property type="entry name" value="Znf_RING/FYVE/PHD"/>
</dbReference>
<reference evidence="14 15" key="1">
    <citation type="journal article" date="2024" name="Nat. Commun.">
        <title>Phylogenomics reveals the evolutionary origins of lichenization in chlorophyte algae.</title>
        <authorList>
            <person name="Puginier C."/>
            <person name="Libourel C."/>
            <person name="Otte J."/>
            <person name="Skaloud P."/>
            <person name="Haon M."/>
            <person name="Grisel S."/>
            <person name="Petersen M."/>
            <person name="Berrin J.G."/>
            <person name="Delaux P.M."/>
            <person name="Dal Grande F."/>
            <person name="Keller J."/>
        </authorList>
    </citation>
    <scope>NUCLEOTIDE SEQUENCE [LARGE SCALE GENOMIC DNA]</scope>
    <source>
        <strain evidence="14 15">SAG 2523</strain>
    </source>
</reference>
<dbReference type="SUPFAM" id="SSF47370">
    <property type="entry name" value="Bromodomain"/>
    <property type="match status" value="3"/>
</dbReference>
<dbReference type="PRINTS" id="PR00503">
    <property type="entry name" value="BROMODOMAIN"/>
</dbReference>
<dbReference type="CDD" id="cd04369">
    <property type="entry name" value="Bromodomain"/>
    <property type="match status" value="3"/>
</dbReference>
<dbReference type="Gene3D" id="3.30.40.10">
    <property type="entry name" value="Zinc/RING finger domain, C3HC4 (zinc finger)"/>
    <property type="match status" value="3"/>
</dbReference>
<dbReference type="Gene3D" id="1.20.920.10">
    <property type="entry name" value="Bromodomain-like"/>
    <property type="match status" value="3"/>
</dbReference>
<feature type="region of interest" description="Disordered" evidence="10">
    <location>
        <begin position="1302"/>
        <end position="1354"/>
    </location>
</feature>
<dbReference type="PROSITE" id="PS50016">
    <property type="entry name" value="ZF_PHD_2"/>
    <property type="match status" value="3"/>
</dbReference>
<keyword evidence="4" id="KW-0862">Zinc</keyword>
<feature type="region of interest" description="Disordered" evidence="10">
    <location>
        <begin position="1153"/>
        <end position="1230"/>
    </location>
</feature>
<accession>A0AAW1TGI2</accession>
<dbReference type="Pfam" id="PF00628">
    <property type="entry name" value="PHD"/>
    <property type="match status" value="3"/>
</dbReference>
<feature type="domain" description="Bromo" evidence="11">
    <location>
        <begin position="1631"/>
        <end position="1702"/>
    </location>
</feature>
<feature type="compositionally biased region" description="Low complexity" evidence="10">
    <location>
        <begin position="1598"/>
        <end position="1611"/>
    </location>
</feature>
<feature type="compositionally biased region" description="Low complexity" evidence="10">
    <location>
        <begin position="279"/>
        <end position="290"/>
    </location>
</feature>
<keyword evidence="15" id="KW-1185">Reference proteome</keyword>
<dbReference type="Proteomes" id="UP001485043">
    <property type="component" value="Unassembled WGS sequence"/>
</dbReference>
<dbReference type="Pfam" id="PF00439">
    <property type="entry name" value="Bromodomain"/>
    <property type="match status" value="3"/>
</dbReference>
<keyword evidence="2" id="KW-0479">Metal-binding</keyword>
<evidence type="ECO:0000256" key="5">
    <source>
        <dbReference type="ARBA" id="ARBA00023054"/>
    </source>
</evidence>
<evidence type="ECO:0000256" key="10">
    <source>
        <dbReference type="SAM" id="MobiDB-lite"/>
    </source>
</evidence>
<feature type="compositionally biased region" description="Basic and acidic residues" evidence="10">
    <location>
        <begin position="1169"/>
        <end position="1185"/>
    </location>
</feature>
<dbReference type="GO" id="GO:0008270">
    <property type="term" value="F:zinc ion binding"/>
    <property type="evidence" value="ECO:0007669"/>
    <property type="project" value="UniProtKB-KW"/>
</dbReference>
<feature type="compositionally biased region" description="Gly residues" evidence="10">
    <location>
        <begin position="1766"/>
        <end position="1775"/>
    </location>
</feature>
<dbReference type="SMART" id="SM00249">
    <property type="entry name" value="PHD"/>
    <property type="match status" value="3"/>
</dbReference>
<evidence type="ECO:0000313" key="15">
    <source>
        <dbReference type="Proteomes" id="UP001485043"/>
    </source>
</evidence>
<keyword evidence="3 9" id="KW-0863">Zinc-finger</keyword>
<evidence type="ECO:0000259" key="12">
    <source>
        <dbReference type="PROSITE" id="PS50016"/>
    </source>
</evidence>
<feature type="region of interest" description="Disordered" evidence="10">
    <location>
        <begin position="540"/>
        <end position="562"/>
    </location>
</feature>
<dbReference type="PANTHER" id="PTHR45915">
    <property type="entry name" value="TRANSCRIPTION INTERMEDIARY FACTOR"/>
    <property type="match status" value="1"/>
</dbReference>
<dbReference type="PROSITE" id="PS50827">
    <property type="entry name" value="DDT"/>
    <property type="match status" value="1"/>
</dbReference>
<feature type="compositionally biased region" description="Low complexity" evidence="10">
    <location>
        <begin position="800"/>
        <end position="814"/>
    </location>
</feature>
<feature type="domain" description="PHD-type" evidence="12">
    <location>
        <begin position="426"/>
        <end position="473"/>
    </location>
</feature>
<dbReference type="Pfam" id="PF02791">
    <property type="entry name" value="DDT"/>
    <property type="match status" value="1"/>
</dbReference>
<evidence type="ECO:0000256" key="6">
    <source>
        <dbReference type="ARBA" id="ARBA00023117"/>
    </source>
</evidence>
<dbReference type="PROSITE" id="PS50014">
    <property type="entry name" value="BROMODOMAIN_2"/>
    <property type="match status" value="3"/>
</dbReference>
<proteinExistence type="predicted"/>
<feature type="compositionally biased region" description="Pro residues" evidence="10">
    <location>
        <begin position="188"/>
        <end position="197"/>
    </location>
</feature>